<accession>A0A553IE24</accession>
<dbReference type="PANTHER" id="PTHR28158">
    <property type="entry name" value="37S RIBOSOMAL PROTEIN S35, MITOCHONDRIAL"/>
    <property type="match status" value="1"/>
</dbReference>
<dbReference type="InterPro" id="IPR021036">
    <property type="entry name" value="Ribosomal_mS45"/>
</dbReference>
<organism evidence="2 3">
    <name type="scientific">Xylaria flabelliformis</name>
    <dbReference type="NCBI Taxonomy" id="2512241"/>
    <lineage>
        <taxon>Eukaryota</taxon>
        <taxon>Fungi</taxon>
        <taxon>Dikarya</taxon>
        <taxon>Ascomycota</taxon>
        <taxon>Pezizomycotina</taxon>
        <taxon>Sordariomycetes</taxon>
        <taxon>Xylariomycetidae</taxon>
        <taxon>Xylariales</taxon>
        <taxon>Xylariaceae</taxon>
        <taxon>Xylaria</taxon>
    </lineage>
</organism>
<gene>
    <name evidence="2" type="ORF">FHL15_000524</name>
</gene>
<evidence type="ECO:0000256" key="1">
    <source>
        <dbReference type="SAM" id="MobiDB-lite"/>
    </source>
</evidence>
<proteinExistence type="predicted"/>
<dbReference type="PANTHER" id="PTHR28158:SF1">
    <property type="entry name" value="SMALL RIBOSOMAL SUBUNIT PROTEIN MS45"/>
    <property type="match status" value="1"/>
</dbReference>
<keyword evidence="3" id="KW-1185">Reference proteome</keyword>
<protein>
    <recommendedName>
        <fullName evidence="4">37S ribosomal protein S35, mitochondrial</fullName>
    </recommendedName>
</protein>
<dbReference type="GO" id="GO:0032543">
    <property type="term" value="P:mitochondrial translation"/>
    <property type="evidence" value="ECO:0007669"/>
    <property type="project" value="TreeGrafter"/>
</dbReference>
<dbReference type="AlphaFoldDB" id="A0A553IE24"/>
<dbReference type="GO" id="GO:0005763">
    <property type="term" value="C:mitochondrial small ribosomal subunit"/>
    <property type="evidence" value="ECO:0007669"/>
    <property type="project" value="TreeGrafter"/>
</dbReference>
<evidence type="ECO:0008006" key="4">
    <source>
        <dbReference type="Google" id="ProtNLM"/>
    </source>
</evidence>
<feature type="region of interest" description="Disordered" evidence="1">
    <location>
        <begin position="366"/>
        <end position="402"/>
    </location>
</feature>
<reference evidence="3" key="1">
    <citation type="submission" date="2019-06" db="EMBL/GenBank/DDBJ databases">
        <title>Draft genome sequence of the griseofulvin-producing fungus Xylaria cubensis strain G536.</title>
        <authorList>
            <person name="Mead M.E."/>
            <person name="Raja H.A."/>
            <person name="Steenwyk J.L."/>
            <person name="Knowles S.L."/>
            <person name="Oberlies N.H."/>
            <person name="Rokas A."/>
        </authorList>
    </citation>
    <scope>NUCLEOTIDE SEQUENCE [LARGE SCALE GENOMIC DNA]</scope>
    <source>
        <strain evidence="3">G536</strain>
    </source>
</reference>
<evidence type="ECO:0000313" key="3">
    <source>
        <dbReference type="Proteomes" id="UP000319160"/>
    </source>
</evidence>
<comment type="caution">
    <text evidence="2">The sequence shown here is derived from an EMBL/GenBank/DDBJ whole genome shotgun (WGS) entry which is preliminary data.</text>
</comment>
<dbReference type="Pfam" id="PF12298">
    <property type="entry name" value="Bot1p"/>
    <property type="match status" value="1"/>
</dbReference>
<dbReference type="EMBL" id="VFLP01000002">
    <property type="protein sequence ID" value="TRX98450.1"/>
    <property type="molecule type" value="Genomic_DNA"/>
</dbReference>
<sequence>MAHCGSDLAEESLEGAGRQIINPRADTNFAILRKGTHANKIHQHLEQFFNLTFHLAALGGLRGVAMPPLIPSPAAARSSSIIIRTSPGAARWVAQPLQLQSQVPVVASFSTTASRPKFTKARRLFREWEKTTGRMFRRPTTGQPQYLTMREGEDVSLQPFPLNPQFKSPKVLDEKARELIWGKVMRDGETIKAVSAEFGVDIRRVAAIVRLKEVEKDWIAKNKPLAKPYAQAVLSMLPTFRINPNQSNSPFEPINELHVHPYTMQQLFWPTAESRRFTREDAAKAFHPTLLSPDKRVPHPELIEMEREVAQDRPLWDASERFKQAVMESERKVAEKQVAKAVREEKLTTRVNTNRFEFRFKQFNSENVGPKGRSRSAVGWRYGAPYDDRSKGHQIKIPTSVP</sequence>
<dbReference type="OrthoDB" id="10052321at2759"/>
<dbReference type="GO" id="GO:0003735">
    <property type="term" value="F:structural constituent of ribosome"/>
    <property type="evidence" value="ECO:0007669"/>
    <property type="project" value="TreeGrafter"/>
</dbReference>
<dbReference type="STRING" id="2512241.A0A553IE24"/>
<evidence type="ECO:0000313" key="2">
    <source>
        <dbReference type="EMBL" id="TRX98450.1"/>
    </source>
</evidence>
<dbReference type="Proteomes" id="UP000319160">
    <property type="component" value="Unassembled WGS sequence"/>
</dbReference>
<name>A0A553IE24_9PEZI</name>